<dbReference type="Pfam" id="PF14534">
    <property type="entry name" value="DUF4440"/>
    <property type="match status" value="1"/>
</dbReference>
<protein>
    <recommendedName>
        <fullName evidence="5">DUF4440 domain-containing protein</fullName>
    </recommendedName>
</protein>
<dbReference type="InterPro" id="IPR032710">
    <property type="entry name" value="NTF2-like_dom_sf"/>
</dbReference>
<gene>
    <name evidence="3" type="ORF">GGR42_000469</name>
</gene>
<feature type="domain" description="DUF4440" evidence="2">
    <location>
        <begin position="2"/>
        <end position="114"/>
    </location>
</feature>
<feature type="domain" description="Peptidase S12 Pab87-related C-terminal" evidence="1">
    <location>
        <begin position="132"/>
        <end position="209"/>
    </location>
</feature>
<name>A0A846QS32_9FLAO</name>
<dbReference type="Proteomes" id="UP000590442">
    <property type="component" value="Unassembled WGS sequence"/>
</dbReference>
<comment type="caution">
    <text evidence="3">The sequence shown here is derived from an EMBL/GenBank/DDBJ whole genome shotgun (WGS) entry which is preliminary data.</text>
</comment>
<dbReference type="EMBL" id="JAATJJ010000001">
    <property type="protein sequence ID" value="NJB70007.1"/>
    <property type="molecule type" value="Genomic_DNA"/>
</dbReference>
<dbReference type="RefSeq" id="WP_167960446.1">
    <property type="nucleotide sequence ID" value="NZ_JAATJJ010000001.1"/>
</dbReference>
<dbReference type="InterPro" id="IPR027843">
    <property type="entry name" value="DUF4440"/>
</dbReference>
<evidence type="ECO:0000259" key="1">
    <source>
        <dbReference type="Pfam" id="PF11954"/>
    </source>
</evidence>
<dbReference type="InterPro" id="IPR021860">
    <property type="entry name" value="Peptidase_S12_Pab87-rel_C"/>
</dbReference>
<dbReference type="Pfam" id="PF11954">
    <property type="entry name" value="DUF3471"/>
    <property type="match status" value="1"/>
</dbReference>
<reference evidence="3 4" key="1">
    <citation type="submission" date="2020-03" db="EMBL/GenBank/DDBJ databases">
        <title>Genomic Encyclopedia of Type Strains, Phase IV (KMG-IV): sequencing the most valuable type-strain genomes for metagenomic binning, comparative biology and taxonomic classification.</title>
        <authorList>
            <person name="Goeker M."/>
        </authorList>
    </citation>
    <scope>NUCLEOTIDE SEQUENCE [LARGE SCALE GENOMIC DNA]</scope>
    <source>
        <strain evidence="3 4">DSM 29762</strain>
    </source>
</reference>
<evidence type="ECO:0000313" key="4">
    <source>
        <dbReference type="Proteomes" id="UP000590442"/>
    </source>
</evidence>
<keyword evidence="4" id="KW-1185">Reference proteome</keyword>
<evidence type="ECO:0000259" key="2">
    <source>
        <dbReference type="Pfam" id="PF14534"/>
    </source>
</evidence>
<dbReference type="AlphaFoldDB" id="A0A846QS32"/>
<evidence type="ECO:0000313" key="3">
    <source>
        <dbReference type="EMBL" id="NJB70007.1"/>
    </source>
</evidence>
<dbReference type="SUPFAM" id="SSF54427">
    <property type="entry name" value="NTF2-like"/>
    <property type="match status" value="1"/>
</dbReference>
<evidence type="ECO:0008006" key="5">
    <source>
        <dbReference type="Google" id="ProtNLM"/>
    </source>
</evidence>
<sequence>MDTQFWEAYNTCNLENFKTFITDDVEFYHDKGGLTTSLSGLMESVKTGLCGNENLKILREAKEGTVQVFPIANYGAIITGEHVFFLKEKDKEKRLDGQAKFTHLWQYKDNQWKMSRILSYDHGPASINDSKTEVTLSNEVLATYTGTYTIADGQTVTVTLEGNGLKLSAPNKELIIHPESETLFFHKQAPLTFEFEKNARGTVQKFTIRENGNIVDESKKIR</sequence>
<accession>A0A846QS32</accession>
<proteinExistence type="predicted"/>
<dbReference type="Gene3D" id="3.10.450.50">
    <property type="match status" value="1"/>
</dbReference>
<organism evidence="3 4">
    <name type="scientific">Saonia flava</name>
    <dbReference type="NCBI Taxonomy" id="523696"/>
    <lineage>
        <taxon>Bacteria</taxon>
        <taxon>Pseudomonadati</taxon>
        <taxon>Bacteroidota</taxon>
        <taxon>Flavobacteriia</taxon>
        <taxon>Flavobacteriales</taxon>
        <taxon>Flavobacteriaceae</taxon>
        <taxon>Saonia</taxon>
    </lineage>
</organism>